<evidence type="ECO:0000256" key="2">
    <source>
        <dbReference type="ARBA" id="ARBA00022723"/>
    </source>
</evidence>
<dbReference type="Proteomes" id="UP000298061">
    <property type="component" value="Unassembled WGS sequence"/>
</dbReference>
<organism evidence="7 8">
    <name type="scientific">Hericium alpestre</name>
    <dbReference type="NCBI Taxonomy" id="135208"/>
    <lineage>
        <taxon>Eukaryota</taxon>
        <taxon>Fungi</taxon>
        <taxon>Dikarya</taxon>
        <taxon>Basidiomycota</taxon>
        <taxon>Agaricomycotina</taxon>
        <taxon>Agaricomycetes</taxon>
        <taxon>Russulales</taxon>
        <taxon>Hericiaceae</taxon>
        <taxon>Hericium</taxon>
    </lineage>
</organism>
<accession>A0A4Z0A0D5</accession>
<keyword evidence="5" id="KW-0408">Iron</keyword>
<keyword evidence="2" id="KW-0479">Metal-binding</keyword>
<dbReference type="InterPro" id="IPR051323">
    <property type="entry name" value="AtsK-like"/>
</dbReference>
<name>A0A4Z0A0D5_9AGAM</name>
<evidence type="ECO:0000256" key="4">
    <source>
        <dbReference type="ARBA" id="ARBA00023002"/>
    </source>
</evidence>
<protein>
    <recommendedName>
        <fullName evidence="6">TauD/TfdA-like domain-containing protein</fullName>
    </recommendedName>
</protein>
<dbReference type="Gene3D" id="3.60.130.10">
    <property type="entry name" value="Clavaminate synthase-like"/>
    <property type="match status" value="1"/>
</dbReference>
<comment type="caution">
    <text evidence="7">The sequence shown here is derived from an EMBL/GenBank/DDBJ whole genome shotgun (WGS) entry which is preliminary data.</text>
</comment>
<feature type="domain" description="TauD/TfdA-like" evidence="6">
    <location>
        <begin position="7"/>
        <end position="112"/>
    </location>
</feature>
<dbReference type="GO" id="GO:0046872">
    <property type="term" value="F:metal ion binding"/>
    <property type="evidence" value="ECO:0007669"/>
    <property type="project" value="UniProtKB-KW"/>
</dbReference>
<dbReference type="Pfam" id="PF02668">
    <property type="entry name" value="TauD"/>
    <property type="match status" value="1"/>
</dbReference>
<dbReference type="InterPro" id="IPR042098">
    <property type="entry name" value="TauD-like_sf"/>
</dbReference>
<evidence type="ECO:0000256" key="3">
    <source>
        <dbReference type="ARBA" id="ARBA00022964"/>
    </source>
</evidence>
<comment type="similarity">
    <text evidence="1">Belongs to the TfdA dioxygenase family.</text>
</comment>
<evidence type="ECO:0000259" key="6">
    <source>
        <dbReference type="Pfam" id="PF02668"/>
    </source>
</evidence>
<dbReference type="PANTHER" id="PTHR30468:SF1">
    <property type="entry name" value="ALPHA-KETOGLUTARATE-DEPENDENT SULFONATE DIOXYGENASE"/>
    <property type="match status" value="1"/>
</dbReference>
<dbReference type="SUPFAM" id="SSF51197">
    <property type="entry name" value="Clavaminate synthase-like"/>
    <property type="match status" value="1"/>
</dbReference>
<evidence type="ECO:0000313" key="8">
    <source>
        <dbReference type="Proteomes" id="UP000298061"/>
    </source>
</evidence>
<evidence type="ECO:0000256" key="1">
    <source>
        <dbReference type="ARBA" id="ARBA00005896"/>
    </source>
</evidence>
<evidence type="ECO:0000313" key="7">
    <source>
        <dbReference type="EMBL" id="TFY79890.1"/>
    </source>
</evidence>
<dbReference type="OrthoDB" id="2671355at2759"/>
<sequence length="121" mass="13831">MWRTYEYNRTRNGPVRREPIESEHPVVRRHPVTGEKALFVNPGATKRIVGFKVEESEYLLKFLFNHIATGADFQVRATYEPGTVVIWDNRVTVHSPVADLDGDARRHAIRLTPQAEVPIPA</sequence>
<reference evidence="7 8" key="1">
    <citation type="submission" date="2019-02" db="EMBL/GenBank/DDBJ databases">
        <title>Genome sequencing of the rare red list fungi Hericium alpestre (H. flagellum).</title>
        <authorList>
            <person name="Buettner E."/>
            <person name="Kellner H."/>
        </authorList>
    </citation>
    <scope>NUCLEOTIDE SEQUENCE [LARGE SCALE GENOMIC DNA]</scope>
    <source>
        <strain evidence="7 8">DSM 108284</strain>
    </source>
</reference>
<dbReference type="AlphaFoldDB" id="A0A4Z0A0D5"/>
<dbReference type="PANTHER" id="PTHR30468">
    <property type="entry name" value="ALPHA-KETOGLUTARATE-DEPENDENT SULFONATE DIOXYGENASE"/>
    <property type="match status" value="1"/>
</dbReference>
<keyword evidence="3" id="KW-0223">Dioxygenase</keyword>
<keyword evidence="8" id="KW-1185">Reference proteome</keyword>
<dbReference type="STRING" id="135208.A0A4Z0A0D5"/>
<dbReference type="InterPro" id="IPR003819">
    <property type="entry name" value="TauD/TfdA-like"/>
</dbReference>
<dbReference type="EMBL" id="SFCI01000423">
    <property type="protein sequence ID" value="TFY79890.1"/>
    <property type="molecule type" value="Genomic_DNA"/>
</dbReference>
<dbReference type="GO" id="GO:0005737">
    <property type="term" value="C:cytoplasm"/>
    <property type="evidence" value="ECO:0007669"/>
    <property type="project" value="TreeGrafter"/>
</dbReference>
<dbReference type="GO" id="GO:0016706">
    <property type="term" value="F:2-oxoglutarate-dependent dioxygenase activity"/>
    <property type="evidence" value="ECO:0007669"/>
    <property type="project" value="TreeGrafter"/>
</dbReference>
<keyword evidence="4" id="KW-0560">Oxidoreductase</keyword>
<proteinExistence type="inferred from homology"/>
<gene>
    <name evidence="7" type="ORF">EWM64_g4125</name>
</gene>
<evidence type="ECO:0000256" key="5">
    <source>
        <dbReference type="ARBA" id="ARBA00023004"/>
    </source>
</evidence>